<feature type="transmembrane region" description="Helical" evidence="6">
    <location>
        <begin position="284"/>
        <end position="306"/>
    </location>
</feature>
<name>A0A512HC07_9PROT</name>
<dbReference type="EMBL" id="BJZO01000140">
    <property type="protein sequence ID" value="GEO82987.1"/>
    <property type="molecule type" value="Genomic_DNA"/>
</dbReference>
<feature type="transmembrane region" description="Helical" evidence="6">
    <location>
        <begin position="172"/>
        <end position="191"/>
    </location>
</feature>
<dbReference type="InterPro" id="IPR004752">
    <property type="entry name" value="AmpG_permease/AT-1"/>
</dbReference>
<dbReference type="Pfam" id="PF13000">
    <property type="entry name" value="Acatn"/>
    <property type="match status" value="1"/>
</dbReference>
<dbReference type="PANTHER" id="PTHR12778">
    <property type="entry name" value="SOLUTE CARRIER FAMILY 33 ACETYL-COA TRANSPORTER -RELATED"/>
    <property type="match status" value="1"/>
</dbReference>
<comment type="caution">
    <text evidence="7">The sequence shown here is derived from an EMBL/GenBank/DDBJ whole genome shotgun (WGS) entry which is preliminary data.</text>
</comment>
<keyword evidence="8" id="KW-1185">Reference proteome</keyword>
<dbReference type="InterPro" id="IPR036259">
    <property type="entry name" value="MFS_trans_sf"/>
</dbReference>
<sequence length="422" mass="43055">MVGTRSSPDRTILIVVGALYAAQGVSFGLVTEALPTLLRAGGMSLETVALVPLTMLPWMIKFLWAPLVDNRGGSRWGRRRGWILPTQAVLVAALLGVAVLPFDGTGAPLLLGLLLLGCLAACTQDIATDGLAAERLGRPKMALANTLQVGGMMAGVLVGGAGMMILSDVLGASVALMVMAGGIALTMLPVLSWREPPPDPAVSRPTARLRTFFRSRSGWALGAIALLFANGHAASGALSRLLLVDHDWPLARIGAVVGTGNSLAVILGTVLAGPLLRRTGAVGASLGGVLLTMTGPALWLAGLLAFPDLPTGLVILATLGGGVGQGVASVAVFTLAFRFAHDGAQAGTDMTMVQCLHGLGGMGMTSLATALVAQGGYAWGFAVALAAAGLTLAVVIATRRVCEPERFRANAARLPLKQGSCP</sequence>
<evidence type="ECO:0000256" key="5">
    <source>
        <dbReference type="ARBA" id="ARBA00023136"/>
    </source>
</evidence>
<feature type="transmembrane region" description="Helical" evidence="6">
    <location>
        <begin position="12"/>
        <end position="31"/>
    </location>
</feature>
<reference evidence="7 8" key="1">
    <citation type="submission" date="2019-07" db="EMBL/GenBank/DDBJ databases">
        <title>Whole genome shotgun sequence of Rhodospirillum oryzae NBRC 107573.</title>
        <authorList>
            <person name="Hosoyama A."/>
            <person name="Uohara A."/>
            <person name="Ohji S."/>
            <person name="Ichikawa N."/>
        </authorList>
    </citation>
    <scope>NUCLEOTIDE SEQUENCE [LARGE SCALE GENOMIC DNA]</scope>
    <source>
        <strain evidence="7 8">NBRC 107573</strain>
    </source>
</reference>
<feature type="transmembrane region" description="Helical" evidence="6">
    <location>
        <begin position="352"/>
        <end position="371"/>
    </location>
</feature>
<evidence type="ECO:0000256" key="6">
    <source>
        <dbReference type="SAM" id="Phobius"/>
    </source>
</evidence>
<comment type="subcellular location">
    <subcellularLocation>
        <location evidence="1">Membrane</location>
        <topology evidence="1">Multi-pass membrane protein</topology>
    </subcellularLocation>
</comment>
<evidence type="ECO:0000256" key="3">
    <source>
        <dbReference type="ARBA" id="ARBA00022692"/>
    </source>
</evidence>
<dbReference type="InterPro" id="IPR024371">
    <property type="entry name" value="AcetylCoA_trans_1-like"/>
</dbReference>
<feature type="transmembrane region" description="Helical" evidence="6">
    <location>
        <begin position="218"/>
        <end position="238"/>
    </location>
</feature>
<feature type="transmembrane region" description="Helical" evidence="6">
    <location>
        <begin position="312"/>
        <end position="340"/>
    </location>
</feature>
<organism evidence="7 8">
    <name type="scientific">Pararhodospirillum oryzae</name>
    <dbReference type="NCBI Taxonomy" id="478448"/>
    <lineage>
        <taxon>Bacteria</taxon>
        <taxon>Pseudomonadati</taxon>
        <taxon>Pseudomonadota</taxon>
        <taxon>Alphaproteobacteria</taxon>
        <taxon>Rhodospirillales</taxon>
        <taxon>Rhodospirillaceae</taxon>
        <taxon>Pararhodospirillum</taxon>
    </lineage>
</organism>
<keyword evidence="2" id="KW-0813">Transport</keyword>
<evidence type="ECO:0000256" key="1">
    <source>
        <dbReference type="ARBA" id="ARBA00004141"/>
    </source>
</evidence>
<dbReference type="GO" id="GO:0035348">
    <property type="term" value="P:acetyl-CoA transmembrane transport"/>
    <property type="evidence" value="ECO:0007669"/>
    <property type="project" value="InterPro"/>
</dbReference>
<proteinExistence type="predicted"/>
<evidence type="ECO:0000256" key="2">
    <source>
        <dbReference type="ARBA" id="ARBA00022448"/>
    </source>
</evidence>
<dbReference type="GO" id="GO:0016020">
    <property type="term" value="C:membrane"/>
    <property type="evidence" value="ECO:0007669"/>
    <property type="project" value="UniProtKB-SubCell"/>
</dbReference>
<dbReference type="RefSeq" id="WP_147165020.1">
    <property type="nucleotide sequence ID" value="NZ_BJZO01000140.1"/>
</dbReference>
<keyword evidence="5 6" id="KW-0472">Membrane</keyword>
<dbReference type="GO" id="GO:0008521">
    <property type="term" value="F:acetyl-CoA transmembrane transporter activity"/>
    <property type="evidence" value="ECO:0007669"/>
    <property type="project" value="InterPro"/>
</dbReference>
<evidence type="ECO:0000313" key="7">
    <source>
        <dbReference type="EMBL" id="GEO82987.1"/>
    </source>
</evidence>
<keyword evidence="3 6" id="KW-0812">Transmembrane</keyword>
<feature type="transmembrane region" description="Helical" evidence="6">
    <location>
        <begin position="250"/>
        <end position="272"/>
    </location>
</feature>
<accession>A0A512HC07</accession>
<dbReference type="Proteomes" id="UP000321567">
    <property type="component" value="Unassembled WGS sequence"/>
</dbReference>
<feature type="transmembrane region" description="Helical" evidence="6">
    <location>
        <begin position="37"/>
        <end position="60"/>
    </location>
</feature>
<gene>
    <name evidence="7" type="ORF">ROR02_31180</name>
</gene>
<feature type="transmembrane region" description="Helical" evidence="6">
    <location>
        <begin position="81"/>
        <end position="102"/>
    </location>
</feature>
<feature type="transmembrane region" description="Helical" evidence="6">
    <location>
        <begin position="108"/>
        <end position="127"/>
    </location>
</feature>
<dbReference type="OrthoDB" id="9787815at2"/>
<dbReference type="AlphaFoldDB" id="A0A512HC07"/>
<dbReference type="SUPFAM" id="SSF103473">
    <property type="entry name" value="MFS general substrate transporter"/>
    <property type="match status" value="1"/>
</dbReference>
<feature type="transmembrane region" description="Helical" evidence="6">
    <location>
        <begin position="377"/>
        <end position="398"/>
    </location>
</feature>
<feature type="transmembrane region" description="Helical" evidence="6">
    <location>
        <begin position="147"/>
        <end position="166"/>
    </location>
</feature>
<keyword evidence="4 6" id="KW-1133">Transmembrane helix</keyword>
<dbReference type="PANTHER" id="PTHR12778:SF10">
    <property type="entry name" value="MAJOR FACILITATOR SUPERFAMILY DOMAIN-CONTAINING PROTEIN 3"/>
    <property type="match status" value="1"/>
</dbReference>
<protein>
    <submittedName>
        <fullName evidence="7">MFS transporter</fullName>
    </submittedName>
</protein>
<evidence type="ECO:0000256" key="4">
    <source>
        <dbReference type="ARBA" id="ARBA00022989"/>
    </source>
</evidence>
<dbReference type="Gene3D" id="1.20.1250.20">
    <property type="entry name" value="MFS general substrate transporter like domains"/>
    <property type="match status" value="1"/>
</dbReference>
<evidence type="ECO:0000313" key="8">
    <source>
        <dbReference type="Proteomes" id="UP000321567"/>
    </source>
</evidence>